<accession>X0U0F8</accession>
<sequence length="61" mass="6881">MKRELRWYRALGFCRILGSLNKSVIKAGGHFFTVNKLKNITAFELLQTLGTNNIVRANSGL</sequence>
<gene>
    <name evidence="1" type="ORF">S01H1_22207</name>
</gene>
<name>X0U0F8_9ZZZZ</name>
<proteinExistence type="predicted"/>
<comment type="caution">
    <text evidence="1">The sequence shown here is derived from an EMBL/GenBank/DDBJ whole genome shotgun (WGS) entry which is preliminary data.</text>
</comment>
<dbReference type="AlphaFoldDB" id="X0U0F8"/>
<feature type="non-terminal residue" evidence="1">
    <location>
        <position position="61"/>
    </location>
</feature>
<reference evidence="1" key="1">
    <citation type="journal article" date="2014" name="Front. Microbiol.">
        <title>High frequency of phylogenetically diverse reductive dehalogenase-homologous genes in deep subseafloor sedimentary metagenomes.</title>
        <authorList>
            <person name="Kawai M."/>
            <person name="Futagami T."/>
            <person name="Toyoda A."/>
            <person name="Takaki Y."/>
            <person name="Nishi S."/>
            <person name="Hori S."/>
            <person name="Arai W."/>
            <person name="Tsubouchi T."/>
            <person name="Morono Y."/>
            <person name="Uchiyama I."/>
            <person name="Ito T."/>
            <person name="Fujiyama A."/>
            <person name="Inagaki F."/>
            <person name="Takami H."/>
        </authorList>
    </citation>
    <scope>NUCLEOTIDE SEQUENCE</scope>
    <source>
        <strain evidence="1">Expedition CK06-06</strain>
    </source>
</reference>
<protein>
    <submittedName>
        <fullName evidence="1">Uncharacterized protein</fullName>
    </submittedName>
</protein>
<dbReference type="EMBL" id="BARS01012481">
    <property type="protein sequence ID" value="GAF99308.1"/>
    <property type="molecule type" value="Genomic_DNA"/>
</dbReference>
<evidence type="ECO:0000313" key="1">
    <source>
        <dbReference type="EMBL" id="GAF99308.1"/>
    </source>
</evidence>
<organism evidence="1">
    <name type="scientific">marine sediment metagenome</name>
    <dbReference type="NCBI Taxonomy" id="412755"/>
    <lineage>
        <taxon>unclassified sequences</taxon>
        <taxon>metagenomes</taxon>
        <taxon>ecological metagenomes</taxon>
    </lineage>
</organism>